<gene>
    <name evidence="2" type="ORF">BGW38_001121</name>
</gene>
<name>A0A9P6G1C5_9FUNG</name>
<feature type="region of interest" description="Disordered" evidence="1">
    <location>
        <begin position="40"/>
        <end position="79"/>
    </location>
</feature>
<evidence type="ECO:0000313" key="2">
    <source>
        <dbReference type="EMBL" id="KAF9585708.1"/>
    </source>
</evidence>
<feature type="compositionally biased region" description="Low complexity" evidence="1">
    <location>
        <begin position="46"/>
        <end position="61"/>
    </location>
</feature>
<dbReference type="AlphaFoldDB" id="A0A9P6G1C5"/>
<accession>A0A9P6G1C5</accession>
<comment type="caution">
    <text evidence="2">The sequence shown here is derived from an EMBL/GenBank/DDBJ whole genome shotgun (WGS) entry which is preliminary data.</text>
</comment>
<sequence length="268" mass="29784">MLPSTSLDEYLDERSDPAIVNKLDGLDKEQLVRHASKIQSSRFTQKSLSSRVSKRSSSLSSTRAAAGTNYKTKAGSFGVKHFHSSNLSSRRFFDPAEYVGLEQSHDGGPGRKELASTLNPSEETTCSSAGLERKSNSLDEEDQEGEDEEDQEGADEEGDEDEDDEDDEDDDGDEDDGGDDNIESGHDIDDDKDNNDRADHGDRARGKDRARDSFMDKTRYKDDRSEPQWTEVCRIDASADEPGGGEYAEQTPGRWSTKEECHVWSITL</sequence>
<feature type="compositionally biased region" description="Polar residues" evidence="1">
    <location>
        <begin position="116"/>
        <end position="128"/>
    </location>
</feature>
<dbReference type="EMBL" id="JAABOA010000134">
    <property type="protein sequence ID" value="KAF9585708.1"/>
    <property type="molecule type" value="Genomic_DNA"/>
</dbReference>
<feature type="compositionally biased region" description="Acidic residues" evidence="1">
    <location>
        <begin position="138"/>
        <end position="182"/>
    </location>
</feature>
<organism evidence="2 3">
    <name type="scientific">Lunasporangiospora selenospora</name>
    <dbReference type="NCBI Taxonomy" id="979761"/>
    <lineage>
        <taxon>Eukaryota</taxon>
        <taxon>Fungi</taxon>
        <taxon>Fungi incertae sedis</taxon>
        <taxon>Mucoromycota</taxon>
        <taxon>Mortierellomycotina</taxon>
        <taxon>Mortierellomycetes</taxon>
        <taxon>Mortierellales</taxon>
        <taxon>Mortierellaceae</taxon>
        <taxon>Lunasporangiospora</taxon>
    </lineage>
</organism>
<protein>
    <submittedName>
        <fullName evidence="2">Uncharacterized protein</fullName>
    </submittedName>
</protein>
<feature type="compositionally biased region" description="Basic and acidic residues" evidence="1">
    <location>
        <begin position="183"/>
        <end position="226"/>
    </location>
</feature>
<reference evidence="2" key="1">
    <citation type="journal article" date="2020" name="Fungal Divers.">
        <title>Resolving the Mortierellaceae phylogeny through synthesis of multi-gene phylogenetics and phylogenomics.</title>
        <authorList>
            <person name="Vandepol N."/>
            <person name="Liber J."/>
            <person name="Desiro A."/>
            <person name="Na H."/>
            <person name="Kennedy M."/>
            <person name="Barry K."/>
            <person name="Grigoriev I.V."/>
            <person name="Miller A.N."/>
            <person name="O'Donnell K."/>
            <person name="Stajich J.E."/>
            <person name="Bonito G."/>
        </authorList>
    </citation>
    <scope>NUCLEOTIDE SEQUENCE</scope>
    <source>
        <strain evidence="2">KOD1015</strain>
    </source>
</reference>
<feature type="compositionally biased region" description="Basic and acidic residues" evidence="1">
    <location>
        <begin position="103"/>
        <end position="114"/>
    </location>
</feature>
<dbReference type="Proteomes" id="UP000780801">
    <property type="component" value="Unassembled WGS sequence"/>
</dbReference>
<proteinExistence type="predicted"/>
<keyword evidence="3" id="KW-1185">Reference proteome</keyword>
<evidence type="ECO:0000256" key="1">
    <source>
        <dbReference type="SAM" id="MobiDB-lite"/>
    </source>
</evidence>
<evidence type="ECO:0000313" key="3">
    <source>
        <dbReference type="Proteomes" id="UP000780801"/>
    </source>
</evidence>
<feature type="region of interest" description="Disordered" evidence="1">
    <location>
        <begin position="100"/>
        <end position="268"/>
    </location>
</feature>